<keyword evidence="1" id="KW-0812">Transmembrane</keyword>
<protein>
    <submittedName>
        <fullName evidence="3">Uncharacterized protein</fullName>
    </submittedName>
</protein>
<evidence type="ECO:0000313" key="3">
    <source>
        <dbReference type="EMBL" id="VYU54945.1"/>
    </source>
</evidence>
<feature type="transmembrane region" description="Helical" evidence="1">
    <location>
        <begin position="215"/>
        <end position="236"/>
    </location>
</feature>
<proteinExistence type="predicted"/>
<feature type="signal peptide" evidence="2">
    <location>
        <begin position="1"/>
        <end position="24"/>
    </location>
</feature>
<reference evidence="3" key="1">
    <citation type="submission" date="2019-11" db="EMBL/GenBank/DDBJ databases">
        <authorList>
            <person name="Feng L."/>
        </authorList>
    </citation>
    <scope>NUCLEOTIDE SEQUENCE</scope>
    <source>
        <strain evidence="3">ElimosumLFYP34</strain>
    </source>
</reference>
<keyword evidence="1" id="KW-0472">Membrane</keyword>
<sequence length="242" mass="25543">MKKKCITLIITLALLLATGLTASAAETITFKGQAEKFVTDVSGDTESFDDMLPGEKRTISLTLKNEDSSEMKFYMSAEILDNIASKTADSQAVYDFVISKNGEPFFNTIIGGGTAKNTSAGEKYLDESNNILLDTLAQGQSDVIEISLELEGNSTGNSYMKQTGEIQLVFTASTTDPAAPGGSNSGGNVIERLVQSIVNPGATGPNTGLNGVSPYLIVACVCVLIAVVAIVILIATRKKKEE</sequence>
<evidence type="ECO:0000256" key="1">
    <source>
        <dbReference type="SAM" id="Phobius"/>
    </source>
</evidence>
<accession>A0A6N3FSG7</accession>
<keyword evidence="2" id="KW-0732">Signal</keyword>
<keyword evidence="1" id="KW-1133">Transmembrane helix</keyword>
<dbReference type="AlphaFoldDB" id="A0A6N3FSG7"/>
<feature type="chain" id="PRO_5026944983" evidence="2">
    <location>
        <begin position="25"/>
        <end position="242"/>
    </location>
</feature>
<name>A0A6N3FSG7_EUBLI</name>
<evidence type="ECO:0000256" key="2">
    <source>
        <dbReference type="SAM" id="SignalP"/>
    </source>
</evidence>
<dbReference type="EMBL" id="CACRTR010000012">
    <property type="protein sequence ID" value="VYU54945.1"/>
    <property type="molecule type" value="Genomic_DNA"/>
</dbReference>
<gene>
    <name evidence="3" type="ORF">ELLFYP34_00557</name>
</gene>
<organism evidence="3">
    <name type="scientific">Eubacterium limosum</name>
    <dbReference type="NCBI Taxonomy" id="1736"/>
    <lineage>
        <taxon>Bacteria</taxon>
        <taxon>Bacillati</taxon>
        <taxon>Bacillota</taxon>
        <taxon>Clostridia</taxon>
        <taxon>Eubacteriales</taxon>
        <taxon>Eubacteriaceae</taxon>
        <taxon>Eubacterium</taxon>
    </lineage>
</organism>